<evidence type="ECO:0000313" key="6">
    <source>
        <dbReference type="Proteomes" id="UP000292298"/>
    </source>
</evidence>
<dbReference type="EMBL" id="SHLI01000001">
    <property type="protein sequence ID" value="RZU99273.1"/>
    <property type="molecule type" value="Genomic_DNA"/>
</dbReference>
<dbReference type="RefSeq" id="WP_130503518.1">
    <property type="nucleotide sequence ID" value="NZ_SHLI01000001.1"/>
</dbReference>
<accession>A0A4Q8D1S0</accession>
<dbReference type="SUPFAM" id="SSF55811">
    <property type="entry name" value="Nudix"/>
    <property type="match status" value="1"/>
</dbReference>
<organism evidence="5 6">
    <name type="scientific">Spiribacter vilamensis</name>
    <dbReference type="NCBI Taxonomy" id="531306"/>
    <lineage>
        <taxon>Bacteria</taxon>
        <taxon>Pseudomonadati</taxon>
        <taxon>Pseudomonadota</taxon>
        <taxon>Gammaproteobacteria</taxon>
        <taxon>Chromatiales</taxon>
        <taxon>Ectothiorhodospiraceae</taxon>
        <taxon>Spiribacter</taxon>
    </lineage>
</organism>
<reference evidence="5 6" key="1">
    <citation type="submission" date="2019-02" db="EMBL/GenBank/DDBJ databases">
        <title>Genomic Encyclopedia of Type Strains, Phase IV (KMG-IV): sequencing the most valuable type-strain genomes for metagenomic binning, comparative biology and taxonomic classification.</title>
        <authorList>
            <person name="Goeker M."/>
        </authorList>
    </citation>
    <scope>NUCLEOTIDE SEQUENCE [LARGE SCALE GENOMIC DNA]</scope>
    <source>
        <strain evidence="5 6">DSM 21056</strain>
    </source>
</reference>
<evidence type="ECO:0000256" key="1">
    <source>
        <dbReference type="ARBA" id="ARBA00001946"/>
    </source>
</evidence>
<dbReference type="InterPro" id="IPR051325">
    <property type="entry name" value="Nudix_hydrolase_domain"/>
</dbReference>
<dbReference type="Gene3D" id="3.90.79.10">
    <property type="entry name" value="Nucleoside Triphosphate Pyrophosphohydrolase"/>
    <property type="match status" value="1"/>
</dbReference>
<dbReference type="PANTHER" id="PTHR21340:SF0">
    <property type="entry name" value="BIS(5'-NUCLEOSYL)-TETRAPHOSPHATASE [ASYMMETRICAL]"/>
    <property type="match status" value="1"/>
</dbReference>
<dbReference type="GO" id="GO:0004081">
    <property type="term" value="F:bis(5'-nucleosyl)-tetraphosphatase (asymmetrical) activity"/>
    <property type="evidence" value="ECO:0007669"/>
    <property type="project" value="TreeGrafter"/>
</dbReference>
<dbReference type="PANTHER" id="PTHR21340">
    <property type="entry name" value="DIADENOSINE 5,5-P1,P4-TETRAPHOSPHATE PYROPHOSPHOHYDROLASE MUTT"/>
    <property type="match status" value="1"/>
</dbReference>
<dbReference type="Pfam" id="PF00293">
    <property type="entry name" value="NUDIX"/>
    <property type="match status" value="1"/>
</dbReference>
<proteinExistence type="inferred from homology"/>
<dbReference type="InterPro" id="IPR020476">
    <property type="entry name" value="Nudix_hydrolase"/>
</dbReference>
<comment type="similarity">
    <text evidence="3">Belongs to the Nudix hydrolase family.</text>
</comment>
<dbReference type="InterPro" id="IPR000086">
    <property type="entry name" value="NUDIX_hydrolase_dom"/>
</dbReference>
<protein>
    <submittedName>
        <fullName evidence="5">8-oxo-dGTP pyrophosphatase MutT (NUDIX family)</fullName>
    </submittedName>
</protein>
<dbReference type="PROSITE" id="PS51462">
    <property type="entry name" value="NUDIX"/>
    <property type="match status" value="1"/>
</dbReference>
<evidence type="ECO:0000256" key="3">
    <source>
        <dbReference type="RuleBase" id="RU003476"/>
    </source>
</evidence>
<evidence type="ECO:0000313" key="5">
    <source>
        <dbReference type="EMBL" id="RZU99273.1"/>
    </source>
</evidence>
<dbReference type="InterPro" id="IPR020084">
    <property type="entry name" value="NUDIX_hydrolase_CS"/>
</dbReference>
<dbReference type="InterPro" id="IPR015797">
    <property type="entry name" value="NUDIX_hydrolase-like_dom_sf"/>
</dbReference>
<dbReference type="PRINTS" id="PR00502">
    <property type="entry name" value="NUDIXFAMILY"/>
</dbReference>
<sequence length="154" mass="18083">MTRQNPRILSAGIILVRAENAAWRFLLLRAYQYWDFPKGRTETGETPLEAARREVAEETGITHLRFNWGEDFTETGPYARGKVARYYLAETPTREVVLGIAPELGTPEHHEWRWVDRRTAYRITAPRVRQVLDWALARLPEHPPQPTPRDHWRD</sequence>
<dbReference type="GO" id="GO:0006167">
    <property type="term" value="P:AMP biosynthetic process"/>
    <property type="evidence" value="ECO:0007669"/>
    <property type="project" value="TreeGrafter"/>
</dbReference>
<feature type="domain" description="Nudix hydrolase" evidence="4">
    <location>
        <begin position="6"/>
        <end position="137"/>
    </location>
</feature>
<dbReference type="AlphaFoldDB" id="A0A4Q8D1S0"/>
<evidence type="ECO:0000256" key="2">
    <source>
        <dbReference type="ARBA" id="ARBA00022801"/>
    </source>
</evidence>
<evidence type="ECO:0000259" key="4">
    <source>
        <dbReference type="PROSITE" id="PS51462"/>
    </source>
</evidence>
<dbReference type="PROSITE" id="PS00893">
    <property type="entry name" value="NUDIX_BOX"/>
    <property type="match status" value="1"/>
</dbReference>
<keyword evidence="2 3" id="KW-0378">Hydrolase</keyword>
<gene>
    <name evidence="5" type="ORF">EV698_1558</name>
</gene>
<name>A0A4Q8D1S0_9GAMM</name>
<dbReference type="GO" id="GO:0006754">
    <property type="term" value="P:ATP biosynthetic process"/>
    <property type="evidence" value="ECO:0007669"/>
    <property type="project" value="TreeGrafter"/>
</dbReference>
<dbReference type="Proteomes" id="UP000292298">
    <property type="component" value="Unassembled WGS sequence"/>
</dbReference>
<comment type="caution">
    <text evidence="5">The sequence shown here is derived from an EMBL/GenBank/DDBJ whole genome shotgun (WGS) entry which is preliminary data.</text>
</comment>
<comment type="cofactor">
    <cofactor evidence="1">
        <name>Mg(2+)</name>
        <dbReference type="ChEBI" id="CHEBI:18420"/>
    </cofactor>
</comment>
<dbReference type="OrthoDB" id="7066556at2"/>
<keyword evidence="6" id="KW-1185">Reference proteome</keyword>